<evidence type="ECO:0000256" key="6">
    <source>
        <dbReference type="ARBA" id="ARBA00022884"/>
    </source>
</evidence>
<keyword evidence="5 8" id="KW-0690">Ribosome biogenesis</keyword>
<dbReference type="SMART" id="SM00359">
    <property type="entry name" value="PUA"/>
    <property type="match status" value="1"/>
</dbReference>
<dbReference type="GO" id="GO:0003723">
    <property type="term" value="F:RNA binding"/>
    <property type="evidence" value="ECO:0007669"/>
    <property type="project" value="UniProtKB-KW"/>
</dbReference>
<dbReference type="SUPFAM" id="SSF88697">
    <property type="entry name" value="PUA domain-like"/>
    <property type="match status" value="1"/>
</dbReference>
<evidence type="ECO:0000256" key="5">
    <source>
        <dbReference type="ARBA" id="ARBA00022517"/>
    </source>
</evidence>
<dbReference type="Gene3D" id="3.10.450.220">
    <property type="match status" value="1"/>
</dbReference>
<dbReference type="InterPro" id="IPR040598">
    <property type="entry name" value="NIP7_N"/>
</dbReference>
<organism evidence="10 11">
    <name type="scientific">Canis lupus familiaris</name>
    <name type="common">Dog</name>
    <name type="synonym">Canis familiaris</name>
    <dbReference type="NCBI Taxonomy" id="9615"/>
    <lineage>
        <taxon>Eukaryota</taxon>
        <taxon>Metazoa</taxon>
        <taxon>Chordata</taxon>
        <taxon>Craniata</taxon>
        <taxon>Vertebrata</taxon>
        <taxon>Euteleostomi</taxon>
        <taxon>Mammalia</taxon>
        <taxon>Eutheria</taxon>
        <taxon>Laurasiatheria</taxon>
        <taxon>Carnivora</taxon>
        <taxon>Caniformia</taxon>
        <taxon>Canidae</taxon>
        <taxon>Canis</taxon>
    </lineage>
</organism>
<evidence type="ECO:0000256" key="7">
    <source>
        <dbReference type="ARBA" id="ARBA00023242"/>
    </source>
</evidence>
<evidence type="ECO:0000256" key="3">
    <source>
        <dbReference type="ARBA" id="ARBA00009895"/>
    </source>
</evidence>
<reference evidence="10" key="1">
    <citation type="submission" date="2019-03" db="EMBL/GenBank/DDBJ databases">
        <authorList>
            <person name="Warren W.C."/>
            <person name="Johnson G.S."/>
        </authorList>
    </citation>
    <scope>NUCLEOTIDE SEQUENCE [LARGE SCALE GENOMIC DNA]</scope>
    <source>
        <strain evidence="10">Basenji</strain>
    </source>
</reference>
<dbReference type="InterPro" id="IPR036974">
    <property type="entry name" value="PUA_sf"/>
</dbReference>
<dbReference type="InterPro" id="IPR005155">
    <property type="entry name" value="UPF0113_PUA"/>
</dbReference>
<dbReference type="CDD" id="cd21146">
    <property type="entry name" value="Nip7_N_euk"/>
    <property type="match status" value="1"/>
</dbReference>
<proteinExistence type="inferred from homology"/>
<dbReference type="InterPro" id="IPR016686">
    <property type="entry name" value="Ribosomal_synth_fac_NIP7"/>
</dbReference>
<evidence type="ECO:0000256" key="2">
    <source>
        <dbReference type="ARBA" id="ARBA00004604"/>
    </source>
</evidence>
<sequence length="172" mass="19008">MHGNGRPLTGGESRVTFEKMAKYVGENLQRLHNDRVYYVSEKMLKLAANISGDKPVSLGTCFRKFTKSHRFRLHITALDYPAPCAKYGVWIKPGAEQSFLYGNHVLKSGLGRITENTCQYQGVVVYSMADVPLGFGVAAKSTQGCGKVDPVVIVVFHQADIGECVRHEETLT</sequence>
<protein>
    <recommendedName>
        <fullName evidence="4 8">60S ribosome subunit biogenesis protein NIP7 homolog</fullName>
    </recommendedName>
</protein>
<dbReference type="Pfam" id="PF03657">
    <property type="entry name" value="UPF0113"/>
    <property type="match status" value="1"/>
</dbReference>
<dbReference type="AlphaFoldDB" id="A0A8C0RHR3"/>
<dbReference type="Gene3D" id="2.30.130.10">
    <property type="entry name" value="PUA domain"/>
    <property type="match status" value="1"/>
</dbReference>
<name>A0A8C0RHR3_CANLF</name>
<keyword evidence="6 8" id="KW-0694">RNA-binding</keyword>
<dbReference type="SUPFAM" id="SSF88802">
    <property type="entry name" value="Pre-PUA domain"/>
    <property type="match status" value="1"/>
</dbReference>
<dbReference type="CDD" id="cd21151">
    <property type="entry name" value="PUA_Nip7-like"/>
    <property type="match status" value="1"/>
</dbReference>
<evidence type="ECO:0000256" key="4">
    <source>
        <dbReference type="ARBA" id="ARBA00018162"/>
    </source>
</evidence>
<dbReference type="InterPro" id="IPR015947">
    <property type="entry name" value="PUA-like_sf"/>
</dbReference>
<evidence type="ECO:0000313" key="10">
    <source>
        <dbReference type="Ensembl" id="ENSCAFP00030018105.1"/>
    </source>
</evidence>
<evidence type="ECO:0000256" key="1">
    <source>
        <dbReference type="ARBA" id="ARBA00004087"/>
    </source>
</evidence>
<comment type="subunit">
    <text evidence="8">Interacts with pre-ribosome complex.</text>
</comment>
<dbReference type="FunFam" id="2.30.130.10:FF:000002">
    <property type="entry name" value="60S ribosome subunit biogenesis protein NIP7 homolog"/>
    <property type="match status" value="1"/>
</dbReference>
<dbReference type="PIRSF" id="PIRSF017190">
    <property type="entry name" value="Rbsml_synth_fac_NIP7"/>
    <property type="match status" value="1"/>
</dbReference>
<dbReference type="Ensembl" id="ENSCAFT00030020759.1">
    <property type="protein sequence ID" value="ENSCAFP00030018105.1"/>
    <property type="gene ID" value="ENSCAFG00030011215.1"/>
</dbReference>
<evidence type="ECO:0000256" key="8">
    <source>
        <dbReference type="PIRNR" id="PIRNR017190"/>
    </source>
</evidence>
<reference evidence="10" key="2">
    <citation type="submission" date="2025-08" db="UniProtKB">
        <authorList>
            <consortium name="Ensembl"/>
        </authorList>
    </citation>
    <scope>IDENTIFICATION</scope>
</reference>
<accession>A0A8C0RHR3</accession>
<comment type="similarity">
    <text evidence="3 8">Belongs to the NIP7 family.</text>
</comment>
<comment type="function">
    <text evidence="1 8">Required for proper 34S pre-rRNA processing and 60S ribosome subunit assembly.</text>
</comment>
<dbReference type="InterPro" id="IPR055359">
    <property type="entry name" value="Nip7_N_euk"/>
</dbReference>
<keyword evidence="7 8" id="KW-0539">Nucleus</keyword>
<dbReference type="Proteomes" id="UP000694429">
    <property type="component" value="Chromosome 4"/>
</dbReference>
<dbReference type="Pfam" id="PF17833">
    <property type="entry name" value="pre-PUA_NIP7"/>
    <property type="match status" value="1"/>
</dbReference>
<comment type="subcellular location">
    <subcellularLocation>
        <location evidence="2">Nucleus</location>
        <location evidence="2">Nucleolus</location>
    </subcellularLocation>
</comment>
<dbReference type="PROSITE" id="PS50890">
    <property type="entry name" value="PUA"/>
    <property type="match status" value="1"/>
</dbReference>
<dbReference type="InterPro" id="IPR002478">
    <property type="entry name" value="PUA"/>
</dbReference>
<evidence type="ECO:0000313" key="11">
    <source>
        <dbReference type="Proteomes" id="UP000694429"/>
    </source>
</evidence>
<evidence type="ECO:0000259" key="9">
    <source>
        <dbReference type="SMART" id="SM00359"/>
    </source>
</evidence>
<dbReference type="GO" id="GO:0042255">
    <property type="term" value="P:ribosome assembly"/>
    <property type="evidence" value="ECO:0007669"/>
    <property type="project" value="InterPro"/>
</dbReference>
<dbReference type="GO" id="GO:0005730">
    <property type="term" value="C:nucleolus"/>
    <property type="evidence" value="ECO:0007669"/>
    <property type="project" value="UniProtKB-SubCell"/>
</dbReference>
<feature type="domain" description="PUA" evidence="9">
    <location>
        <begin position="87"/>
        <end position="162"/>
    </location>
</feature>